<reference evidence="5 6" key="1">
    <citation type="submission" date="2020-08" db="EMBL/GenBank/DDBJ databases">
        <title>A Genomic Blueprint of the Chicken Gut Microbiome.</title>
        <authorList>
            <person name="Gilroy R."/>
            <person name="Ravi A."/>
            <person name="Getino M."/>
            <person name="Pursley I."/>
            <person name="Horton D.L."/>
            <person name="Alikhan N.-F."/>
            <person name="Baker D."/>
            <person name="Gharbi K."/>
            <person name="Hall N."/>
            <person name="Watson M."/>
            <person name="Adriaenssens E.M."/>
            <person name="Foster-Nyarko E."/>
            <person name="Jarju S."/>
            <person name="Secka A."/>
            <person name="Antonio M."/>
            <person name="Oren A."/>
            <person name="Chaudhuri R."/>
            <person name="La Ragione R.M."/>
            <person name="Hildebrand F."/>
            <person name="Pallen M.J."/>
        </authorList>
    </citation>
    <scope>NUCLEOTIDE SEQUENCE [LARGE SCALE GENOMIC DNA]</scope>
    <source>
        <strain evidence="5 6">Sa1YVA5</strain>
    </source>
</reference>
<keyword evidence="6" id="KW-1185">Reference proteome</keyword>
<dbReference type="Pfam" id="PF13439">
    <property type="entry name" value="Glyco_transf_4"/>
    <property type="match status" value="1"/>
</dbReference>
<keyword evidence="1" id="KW-0328">Glycosyltransferase</keyword>
<dbReference type="PANTHER" id="PTHR12526">
    <property type="entry name" value="GLYCOSYLTRANSFERASE"/>
    <property type="match status" value="1"/>
</dbReference>
<protein>
    <submittedName>
        <fullName evidence="5">Glycosyltransferase family 4 protein</fullName>
    </submittedName>
</protein>
<dbReference type="SUPFAM" id="SSF53756">
    <property type="entry name" value="UDP-Glycosyltransferase/glycogen phosphorylase"/>
    <property type="match status" value="1"/>
</dbReference>
<dbReference type="AlphaFoldDB" id="A0A8I0LBN8"/>
<sequence>MKIAVVAPGRHPIVEPYPGGLEAYCGILVEGLRRRGHEVDLYAAAGSQGHVREFEFPTVDWASNPLKQTDHTYPPGHSDKEDAAFARLRAHLETSDYDVVHNNSLHPELLRSGVLPLITTLHCPPVDGMVEAAPTSRSLFTAVSHHTARSWDLPGTRVIPNAVDMDVWRVGPGGDNAVWFGRLVPEKAPHLAIDACRRSGVPLTLIGRRANPDYFEKEVAPRLGGDIQWAGPLTHQQLADHVRHARVAVITPVWDEPFGLVSVEAMACGTPVAAFARGGMADVLRASPCPAVPADDVTALARAIRGSSRISRAQVARFARDNYSIGNFLDRYLEVYRQVAGTSDTVRQEIYS</sequence>
<dbReference type="CDD" id="cd03802">
    <property type="entry name" value="GT4_AviGT4-like"/>
    <property type="match status" value="1"/>
</dbReference>
<dbReference type="Proteomes" id="UP000650224">
    <property type="component" value="Unassembled WGS sequence"/>
</dbReference>
<dbReference type="PANTHER" id="PTHR12526:SF595">
    <property type="entry name" value="BLL5217 PROTEIN"/>
    <property type="match status" value="1"/>
</dbReference>
<evidence type="ECO:0000256" key="2">
    <source>
        <dbReference type="ARBA" id="ARBA00022679"/>
    </source>
</evidence>
<dbReference type="EMBL" id="JACSPR010000010">
    <property type="protein sequence ID" value="MBD8031082.1"/>
    <property type="molecule type" value="Genomic_DNA"/>
</dbReference>
<dbReference type="GO" id="GO:0016757">
    <property type="term" value="F:glycosyltransferase activity"/>
    <property type="evidence" value="ECO:0007669"/>
    <property type="project" value="UniProtKB-KW"/>
</dbReference>
<name>A0A8I0LBN8_9CORY</name>
<comment type="caution">
    <text evidence="5">The sequence shown here is derived from an EMBL/GenBank/DDBJ whole genome shotgun (WGS) entry which is preliminary data.</text>
</comment>
<feature type="domain" description="Glycosyltransferase subfamily 4-like N-terminal" evidence="4">
    <location>
        <begin position="18"/>
        <end position="166"/>
    </location>
</feature>
<dbReference type="Gene3D" id="3.40.50.2000">
    <property type="entry name" value="Glycogen Phosphorylase B"/>
    <property type="match status" value="2"/>
</dbReference>
<dbReference type="RefSeq" id="WP_191734317.1">
    <property type="nucleotide sequence ID" value="NZ_JACSPR010000010.1"/>
</dbReference>
<feature type="domain" description="Glycosyl transferase family 1" evidence="3">
    <location>
        <begin position="180"/>
        <end position="305"/>
    </location>
</feature>
<evidence type="ECO:0000313" key="5">
    <source>
        <dbReference type="EMBL" id="MBD8031082.1"/>
    </source>
</evidence>
<gene>
    <name evidence="5" type="ORF">H9627_12275</name>
</gene>
<keyword evidence="2 5" id="KW-0808">Transferase</keyword>
<evidence type="ECO:0000259" key="4">
    <source>
        <dbReference type="Pfam" id="PF13439"/>
    </source>
</evidence>
<dbReference type="InterPro" id="IPR028098">
    <property type="entry name" value="Glyco_trans_4-like_N"/>
</dbReference>
<dbReference type="Pfam" id="PF00534">
    <property type="entry name" value="Glycos_transf_1"/>
    <property type="match status" value="1"/>
</dbReference>
<dbReference type="InterPro" id="IPR001296">
    <property type="entry name" value="Glyco_trans_1"/>
</dbReference>
<accession>A0A8I0LBN8</accession>
<evidence type="ECO:0000259" key="3">
    <source>
        <dbReference type="Pfam" id="PF00534"/>
    </source>
</evidence>
<proteinExistence type="predicted"/>
<evidence type="ECO:0000313" key="6">
    <source>
        <dbReference type="Proteomes" id="UP000650224"/>
    </source>
</evidence>
<organism evidence="5 6">
    <name type="scientific">Corynebacterium gallinarum</name>
    <dbReference type="NCBI Taxonomy" id="2762214"/>
    <lineage>
        <taxon>Bacteria</taxon>
        <taxon>Bacillati</taxon>
        <taxon>Actinomycetota</taxon>
        <taxon>Actinomycetes</taxon>
        <taxon>Mycobacteriales</taxon>
        <taxon>Corynebacteriaceae</taxon>
        <taxon>Corynebacterium</taxon>
    </lineage>
</organism>
<evidence type="ECO:0000256" key="1">
    <source>
        <dbReference type="ARBA" id="ARBA00022676"/>
    </source>
</evidence>